<evidence type="ECO:0000313" key="1">
    <source>
        <dbReference type="EMBL" id="KAF4968765.1"/>
    </source>
</evidence>
<dbReference type="CDD" id="cd18186">
    <property type="entry name" value="BTB_POZ_ZBTB_KLHL-like"/>
    <property type="match status" value="1"/>
</dbReference>
<dbReference type="SUPFAM" id="SSF54695">
    <property type="entry name" value="POZ domain"/>
    <property type="match status" value="1"/>
</dbReference>
<reference evidence="1" key="2">
    <citation type="submission" date="2020-05" db="EMBL/GenBank/DDBJ databases">
        <authorList>
            <person name="Kim H.-S."/>
            <person name="Proctor R.H."/>
            <person name="Brown D.W."/>
        </authorList>
    </citation>
    <scope>NUCLEOTIDE SEQUENCE</scope>
    <source>
        <strain evidence="1">NRRL 20472</strain>
    </source>
</reference>
<protein>
    <recommendedName>
        <fullName evidence="3">BTB domain-containing protein</fullName>
    </recommendedName>
</protein>
<dbReference type="InterPro" id="IPR011333">
    <property type="entry name" value="SKP1/BTB/POZ_sf"/>
</dbReference>
<evidence type="ECO:0000313" key="2">
    <source>
        <dbReference type="Proteomes" id="UP000622797"/>
    </source>
</evidence>
<dbReference type="AlphaFoldDB" id="A0A8H4XBY2"/>
<gene>
    <name evidence="1" type="ORF">FSARC_3894</name>
</gene>
<dbReference type="EMBL" id="JABEXW010000187">
    <property type="protein sequence ID" value="KAF4968765.1"/>
    <property type="molecule type" value="Genomic_DNA"/>
</dbReference>
<accession>A0A8H4XBY2</accession>
<proteinExistence type="predicted"/>
<dbReference type="Proteomes" id="UP000622797">
    <property type="component" value="Unassembled WGS sequence"/>
</dbReference>
<organism evidence="1 2">
    <name type="scientific">Fusarium sarcochroum</name>
    <dbReference type="NCBI Taxonomy" id="1208366"/>
    <lineage>
        <taxon>Eukaryota</taxon>
        <taxon>Fungi</taxon>
        <taxon>Dikarya</taxon>
        <taxon>Ascomycota</taxon>
        <taxon>Pezizomycotina</taxon>
        <taxon>Sordariomycetes</taxon>
        <taxon>Hypocreomycetidae</taxon>
        <taxon>Hypocreales</taxon>
        <taxon>Nectriaceae</taxon>
        <taxon>Fusarium</taxon>
        <taxon>Fusarium lateritium species complex</taxon>
    </lineage>
</organism>
<sequence>MTESPPTKRQKGDKEDQALTSSAHDFENFALSGDVTFIVQGETRVRVCSAILKTASPVFAVMLGPNFKEGHALAKADGTPVEIALPEDDCEPFGWICRTLHCQADSKLWRPEVDKLMKVWAIAEKYDMLKAIQLSVDFWVSELLKSYPTDSDLWCMALSCYRAKDSDSFRSITRQLILSCKDPYIRLASHLEGSTKEVASAHTMYKLAATLQEARSHVLSGFVDLLYINIPSILREYDCFETHTENSASRLAVEYHTRVVEDCTEVFGLYHLMGTDVNLAHLLDSISSLNRWFSSRCNCWGCALAVQEAQEEILNVLEQEIWGLCFACFDKAGNKACTSNHYD</sequence>
<dbReference type="Gene3D" id="3.30.710.10">
    <property type="entry name" value="Potassium Channel Kv1.1, Chain A"/>
    <property type="match status" value="1"/>
</dbReference>
<reference evidence="1" key="1">
    <citation type="journal article" date="2020" name="BMC Genomics">
        <title>Correction to: Identification and distribution of gene clusters required for synthesis of sphingolipid metabolism inhibitors in diverse species of the filamentous fungus Fusarium.</title>
        <authorList>
            <person name="Kim H.S."/>
            <person name="Lohmar J.M."/>
            <person name="Busman M."/>
            <person name="Brown D.W."/>
            <person name="Naumann T.A."/>
            <person name="Divon H.H."/>
            <person name="Lysoe E."/>
            <person name="Uhlig S."/>
            <person name="Proctor R.H."/>
        </authorList>
    </citation>
    <scope>NUCLEOTIDE SEQUENCE</scope>
    <source>
        <strain evidence="1">NRRL 20472</strain>
    </source>
</reference>
<evidence type="ECO:0008006" key="3">
    <source>
        <dbReference type="Google" id="ProtNLM"/>
    </source>
</evidence>
<dbReference type="OrthoDB" id="5275938at2759"/>
<name>A0A8H4XBY2_9HYPO</name>
<keyword evidence="2" id="KW-1185">Reference proteome</keyword>
<comment type="caution">
    <text evidence="1">The sequence shown here is derived from an EMBL/GenBank/DDBJ whole genome shotgun (WGS) entry which is preliminary data.</text>
</comment>